<dbReference type="EMBL" id="CP035952">
    <property type="protein sequence ID" value="QBF24909.1"/>
    <property type="molecule type" value="Genomic_DNA"/>
</dbReference>
<accession>A0A411MDZ8</accession>
<gene>
    <name evidence="1" type="ORF">EXN22_04060</name>
</gene>
<sequence length="78" mass="8599">MKLESYVLLGVEMAVPVKLQPLVWEVLLGAPQGKLPEVLQVVTWAGLWDRCLAHLGRLEVLLQVGLLDSLLAARWAQG</sequence>
<dbReference type="KEGG" id="ptk:EXN22_04060"/>
<name>A0A411MDZ8_9PSED</name>
<reference evidence="1 2" key="1">
    <citation type="submission" date="2019-02" db="EMBL/GenBank/DDBJ databases">
        <title>Complete genome sequence of Pseudomonas sp. SNU WT1 isolated from rainbow trout.</title>
        <authorList>
            <person name="Oh W.T."/>
            <person name="Park S.C."/>
        </authorList>
    </citation>
    <scope>NUCLEOTIDE SEQUENCE [LARGE SCALE GENOMIC DNA]</scope>
    <source>
        <strain evidence="1 2">SNU WT1</strain>
    </source>
</reference>
<evidence type="ECO:0000313" key="2">
    <source>
        <dbReference type="Proteomes" id="UP000291130"/>
    </source>
</evidence>
<keyword evidence="2" id="KW-1185">Reference proteome</keyword>
<evidence type="ECO:0000313" key="1">
    <source>
        <dbReference type="EMBL" id="QBF24909.1"/>
    </source>
</evidence>
<proteinExistence type="predicted"/>
<dbReference type="Proteomes" id="UP000291130">
    <property type="component" value="Chromosome"/>
</dbReference>
<dbReference type="AlphaFoldDB" id="A0A411MDZ8"/>
<protein>
    <submittedName>
        <fullName evidence="1">Uncharacterized protein</fullName>
    </submittedName>
</protein>
<organism evidence="1 2">
    <name type="scientific">Pseudomonas tructae</name>
    <dbReference type="NCBI Taxonomy" id="2518644"/>
    <lineage>
        <taxon>Bacteria</taxon>
        <taxon>Pseudomonadati</taxon>
        <taxon>Pseudomonadota</taxon>
        <taxon>Gammaproteobacteria</taxon>
        <taxon>Pseudomonadales</taxon>
        <taxon>Pseudomonadaceae</taxon>
        <taxon>Pseudomonas</taxon>
    </lineage>
</organism>
<dbReference type="RefSeq" id="WP_130262866.1">
    <property type="nucleotide sequence ID" value="NZ_CP035952.1"/>
</dbReference>